<accession>A0ABN4U8I5</accession>
<keyword evidence="11" id="KW-0969">Cilium</keyword>
<protein>
    <recommendedName>
        <fullName evidence="5">Flagellin</fullName>
    </recommendedName>
</protein>
<dbReference type="PANTHER" id="PTHR42792:SF2">
    <property type="entry name" value="FLAGELLIN"/>
    <property type="match status" value="1"/>
</dbReference>
<dbReference type="Pfam" id="PF00669">
    <property type="entry name" value="Flagellin_N"/>
    <property type="match status" value="1"/>
</dbReference>
<evidence type="ECO:0000256" key="5">
    <source>
        <dbReference type="RuleBase" id="RU362073"/>
    </source>
</evidence>
<dbReference type="InterPro" id="IPR042187">
    <property type="entry name" value="Flagellin_C_sub2"/>
</dbReference>
<dbReference type="InterPro" id="IPR001444">
    <property type="entry name" value="Flag_bb_rod_N"/>
</dbReference>
<feature type="domain" description="Flagellar basal body rod protein N-terminal" evidence="8">
    <location>
        <begin position="173"/>
        <end position="204"/>
    </location>
</feature>
<keyword evidence="12" id="KW-1185">Reference proteome</keyword>
<dbReference type="Pfam" id="PF00460">
    <property type="entry name" value="Flg_bb_rod"/>
    <property type="match status" value="1"/>
</dbReference>
<gene>
    <name evidence="11" type="primary">flaB</name>
    <name evidence="11" type="ORF">N187_00715</name>
</gene>
<dbReference type="RefSeq" id="WP_025419372.1">
    <property type="nucleotide sequence ID" value="NZ_CP013704.1"/>
</dbReference>
<evidence type="ECO:0000256" key="6">
    <source>
        <dbReference type="SAM" id="Coils"/>
    </source>
</evidence>
<evidence type="ECO:0000259" key="9">
    <source>
        <dbReference type="Pfam" id="PF00669"/>
    </source>
</evidence>
<dbReference type="PANTHER" id="PTHR42792">
    <property type="entry name" value="FLAGELLIN"/>
    <property type="match status" value="1"/>
</dbReference>
<dbReference type="Gene3D" id="1.20.1330.10">
    <property type="entry name" value="f41 fragment of flagellin, N-terminal domain"/>
    <property type="match status" value="2"/>
</dbReference>
<evidence type="ECO:0000256" key="4">
    <source>
        <dbReference type="ARBA" id="ARBA00023143"/>
    </source>
</evidence>
<keyword evidence="11" id="KW-0282">Flagellum</keyword>
<comment type="similarity">
    <text evidence="2 5">Belongs to the bacterial flagellin family.</text>
</comment>
<dbReference type="InterPro" id="IPR001029">
    <property type="entry name" value="Flagellin_N"/>
</dbReference>
<dbReference type="Proteomes" id="UP000185502">
    <property type="component" value="Chromosome"/>
</dbReference>
<evidence type="ECO:0000256" key="7">
    <source>
        <dbReference type="SAM" id="MobiDB-lite"/>
    </source>
</evidence>
<evidence type="ECO:0000313" key="12">
    <source>
        <dbReference type="Proteomes" id="UP000185502"/>
    </source>
</evidence>
<dbReference type="EMBL" id="CP013704">
    <property type="protein sequence ID" value="APR64651.1"/>
    <property type="molecule type" value="Genomic_DNA"/>
</dbReference>
<dbReference type="Pfam" id="PF00700">
    <property type="entry name" value="Flagellin_C"/>
    <property type="match status" value="1"/>
</dbReference>
<dbReference type="NCBIfam" id="NF009445">
    <property type="entry name" value="PRK12803.1"/>
    <property type="match status" value="1"/>
</dbReference>
<evidence type="ECO:0000256" key="1">
    <source>
        <dbReference type="ARBA" id="ARBA00004095"/>
    </source>
</evidence>
<feature type="domain" description="Flagellin N-terminal" evidence="9">
    <location>
        <begin position="3"/>
        <end position="139"/>
    </location>
</feature>
<proteinExistence type="inferred from homology"/>
<keyword evidence="4 5" id="KW-0975">Bacterial flagellum</keyword>
<feature type="coiled-coil region" evidence="6">
    <location>
        <begin position="73"/>
        <end position="127"/>
    </location>
</feature>
<dbReference type="Gene3D" id="2.170.280.10">
    <property type="entry name" value="f41 fragment of flagellin, middle domain"/>
    <property type="match status" value="1"/>
</dbReference>
<organism evidence="11 12">
    <name type="scientific">Borrelia anserina Es</name>
    <dbReference type="NCBI Taxonomy" id="1365188"/>
    <lineage>
        <taxon>Bacteria</taxon>
        <taxon>Pseudomonadati</taxon>
        <taxon>Spirochaetota</taxon>
        <taxon>Spirochaetia</taxon>
        <taxon>Spirochaetales</taxon>
        <taxon>Borreliaceae</taxon>
        <taxon>Borrelia</taxon>
    </lineage>
</organism>
<keyword evidence="6" id="KW-0175">Coiled coil</keyword>
<dbReference type="Gene3D" id="6.10.10.10">
    <property type="entry name" value="Flagellar export chaperone, C-terminal domain"/>
    <property type="match status" value="1"/>
</dbReference>
<feature type="domain" description="Flagellin C-terminal" evidence="10">
    <location>
        <begin position="249"/>
        <end position="333"/>
    </location>
</feature>
<dbReference type="PRINTS" id="PR00207">
    <property type="entry name" value="FLAGELLIN"/>
</dbReference>
<evidence type="ECO:0000256" key="2">
    <source>
        <dbReference type="ARBA" id="ARBA00005709"/>
    </source>
</evidence>
<keyword evidence="3 5" id="KW-0574">Periplasm</keyword>
<sequence>MIINHNTSAINASRNNGINATNLSKTQEKLSSGYRINRASDDAAGMGVAGKINAQIRGLSQASRNTSKAINFIQTTEGNLNEVEKVLVRMKELAVQSGNGTYSDADRGSIQIEIEQLTDEINRIADQAQYNQMHMLSNKSAAQNVRTAEELGMQPAKINTPASLSGSQASWTLRVHVGANQDEAIAVNIYAANVANLFAGEGAQAAPAQEGAQQEGVQATPAPVAAPAPGGVNSPINVITAVDANMSLAKIEDAIRMVSDQRANLGAFQNRLESIKDSTEYAIENLKASYAQIKDATMTDEIVASTTNSILTQSAMAMIAQANQVPQYVLSLLR</sequence>
<dbReference type="InterPro" id="IPR046358">
    <property type="entry name" value="Flagellin_C"/>
</dbReference>
<evidence type="ECO:0000259" key="8">
    <source>
        <dbReference type="Pfam" id="PF00460"/>
    </source>
</evidence>
<comment type="function">
    <text evidence="1 5">Component of the core of the flagella.</text>
</comment>
<evidence type="ECO:0000256" key="3">
    <source>
        <dbReference type="ARBA" id="ARBA00022764"/>
    </source>
</evidence>
<dbReference type="InterPro" id="IPR001492">
    <property type="entry name" value="Flagellin"/>
</dbReference>
<name>A0ABN4U8I5_BORAN</name>
<feature type="region of interest" description="Disordered" evidence="7">
    <location>
        <begin position="206"/>
        <end position="230"/>
    </location>
</feature>
<evidence type="ECO:0000259" key="10">
    <source>
        <dbReference type="Pfam" id="PF00700"/>
    </source>
</evidence>
<comment type="subcellular location">
    <subcellularLocation>
        <location evidence="5">Periplasmic flagellum</location>
    </subcellularLocation>
    <subcellularLocation>
        <location evidence="5">Periplasm</location>
    </subcellularLocation>
</comment>
<reference evidence="11" key="1">
    <citation type="submission" date="2015-12" db="EMBL/GenBank/DDBJ databases">
        <title>Chromosome of the avian spirochetosis agent Borrelia anserina Es.</title>
        <authorList>
            <person name="Elbir H."/>
            <person name="Sitlani P."/>
            <person name="Bergstroem S."/>
            <person name="Barbour A.G."/>
        </authorList>
    </citation>
    <scope>NUCLEOTIDE SEQUENCE [LARGE SCALE GENOMIC DNA]</scope>
    <source>
        <strain evidence="11">Es</strain>
    </source>
</reference>
<keyword evidence="11" id="KW-0966">Cell projection</keyword>
<dbReference type="SUPFAM" id="SSF64518">
    <property type="entry name" value="Phase 1 flagellin"/>
    <property type="match status" value="1"/>
</dbReference>
<evidence type="ECO:0000313" key="11">
    <source>
        <dbReference type="EMBL" id="APR64651.1"/>
    </source>
</evidence>